<feature type="transmembrane region" description="Helical" evidence="1">
    <location>
        <begin position="400"/>
        <end position="425"/>
    </location>
</feature>
<dbReference type="GO" id="GO:0140359">
    <property type="term" value="F:ABC-type transporter activity"/>
    <property type="evidence" value="ECO:0007669"/>
    <property type="project" value="InterPro"/>
</dbReference>
<keyword evidence="3" id="KW-1185">Reference proteome</keyword>
<dbReference type="OrthoDB" id="86287at2157"/>
<keyword evidence="1" id="KW-0812">Transmembrane</keyword>
<evidence type="ECO:0000256" key="1">
    <source>
        <dbReference type="SAM" id="Phobius"/>
    </source>
</evidence>
<name>A0A7M1UUR5_9CREN</name>
<feature type="transmembrane region" description="Helical" evidence="1">
    <location>
        <begin position="335"/>
        <end position="360"/>
    </location>
</feature>
<dbReference type="GO" id="GO:0005886">
    <property type="term" value="C:plasma membrane"/>
    <property type="evidence" value="ECO:0007669"/>
    <property type="project" value="UniProtKB-SubCell"/>
</dbReference>
<feature type="transmembrane region" description="Helical" evidence="1">
    <location>
        <begin position="282"/>
        <end position="305"/>
    </location>
</feature>
<dbReference type="RefSeq" id="WP_193436630.1">
    <property type="nucleotide sequence ID" value="NZ_CP063144.1"/>
</dbReference>
<dbReference type="GeneID" id="59454279"/>
<accession>A0A7M1UUR5</accession>
<dbReference type="PANTHER" id="PTHR43471">
    <property type="entry name" value="ABC TRANSPORTER PERMEASE"/>
    <property type="match status" value="1"/>
</dbReference>
<evidence type="ECO:0000313" key="2">
    <source>
        <dbReference type="EMBL" id="QOR94834.1"/>
    </source>
</evidence>
<evidence type="ECO:0000313" key="3">
    <source>
        <dbReference type="Proteomes" id="UP000593766"/>
    </source>
</evidence>
<dbReference type="KEGG" id="tcs:IMZ38_02635"/>
<feature type="transmembrane region" description="Helical" evidence="1">
    <location>
        <begin position="372"/>
        <end position="394"/>
    </location>
</feature>
<dbReference type="EMBL" id="CP063144">
    <property type="protein sequence ID" value="QOR94834.1"/>
    <property type="molecule type" value="Genomic_DNA"/>
</dbReference>
<keyword evidence="1" id="KW-1133">Transmembrane helix</keyword>
<dbReference type="Proteomes" id="UP000593766">
    <property type="component" value="Chromosome"/>
</dbReference>
<feature type="transmembrane region" description="Helical" evidence="1">
    <location>
        <begin position="475"/>
        <end position="499"/>
    </location>
</feature>
<dbReference type="AlphaFoldDB" id="A0A7M1UUR5"/>
<sequence length="506" mass="55308">MSDVNPIFYDFKRAFIRPATLVTLAVFILVGVGLSYLVSISLSMGAGSSYPAFLAKLDVETGELTMHYNIYDSEMRRTTANVEVNLLVEENGVYQTLKTFAFRADGYHVVETTLESDIIRSLPEDTGRLLFEVRSSTPFGFNSIVARFIKGGGGVLYASTPLIYFSSLDGTKSVYSAGYVFLKNDELTISMLIEPPGDGFELYCTFSTDTGNAGLEKALLAGNVSTGLNVFKTNASELGLNASTTTGIMLYLKNPEGLTYLSGALPVIRIQTGIIQRRITNIALGTAGLGLFSQFFPIVVLYLAYTLVAKPKGIGALEFLIARPVTRLEVYVTRFTAGVLTALASTGVFFAAFNASIFLLTGYSIEASYTVILFLGVAGSLIAFYSVCYMLSTVASGGKYLAVSIILYLFFTMIMGILVFILAYFMHGFTPRLVEELQKLQYTSYYFNPLGLTSFATYFVNRAEFPDIYAEVSVVNPYLVVAAGAAWTLVPFLLGWTLFRKANLSR</sequence>
<organism evidence="2 3">
    <name type="scientific">Thermosphaera chiliense</name>
    <dbReference type="NCBI Taxonomy" id="3402707"/>
    <lineage>
        <taxon>Archaea</taxon>
        <taxon>Thermoproteota</taxon>
        <taxon>Thermoprotei</taxon>
        <taxon>Desulfurococcales</taxon>
        <taxon>Desulfurococcaceae</taxon>
        <taxon>Thermosphaera</taxon>
    </lineage>
</organism>
<feature type="transmembrane region" description="Helical" evidence="1">
    <location>
        <begin position="15"/>
        <end position="38"/>
    </location>
</feature>
<keyword evidence="1" id="KW-0472">Membrane</keyword>
<reference evidence="2 3" key="1">
    <citation type="submission" date="2020-10" db="EMBL/GenBank/DDBJ databases">
        <title>Complete genome sequence of Thermosphaera aggregans strain 3507.</title>
        <authorList>
            <person name="Zayulina K.S."/>
            <person name="Elcheninov A.G."/>
            <person name="Toshchakov S.V."/>
            <person name="Kublanov I.V."/>
            <person name="Kochetkova T.V."/>
        </authorList>
    </citation>
    <scope>NUCLEOTIDE SEQUENCE [LARGE SCALE GENOMIC DNA]</scope>
    <source>
        <strain evidence="2 3">3507</strain>
    </source>
</reference>
<gene>
    <name evidence="2" type="ORF">IMZ38_02635</name>
</gene>
<proteinExistence type="predicted"/>
<protein>
    <submittedName>
        <fullName evidence="2">ABC transporter permease subunit</fullName>
    </submittedName>
</protein>
<dbReference type="Pfam" id="PF12679">
    <property type="entry name" value="ABC2_membrane_2"/>
    <property type="match status" value="1"/>
</dbReference>